<feature type="transmembrane region" description="Helical" evidence="1">
    <location>
        <begin position="35"/>
        <end position="58"/>
    </location>
</feature>
<keyword evidence="1" id="KW-0472">Membrane</keyword>
<dbReference type="AlphaFoldDB" id="A0A2P8D0W2"/>
<reference evidence="2 3" key="1">
    <citation type="submission" date="2018-03" db="EMBL/GenBank/DDBJ databases">
        <title>Genomic Encyclopedia of Type Strains, Phase III (KMG-III): the genomes of soil and plant-associated and newly described type strains.</title>
        <authorList>
            <person name="Whitman W."/>
        </authorList>
    </citation>
    <scope>NUCLEOTIDE SEQUENCE [LARGE SCALE GENOMIC DNA]</scope>
    <source>
        <strain evidence="2 3">CGMCC 1.12700</strain>
    </source>
</reference>
<gene>
    <name evidence="2" type="ORF">B0I18_107267</name>
</gene>
<sequence>MTRPRPRRNFISKAILKYNDWQERERRKISGNIDITAFFAVSTLFLILSGFLYLQFYYEKFQVTYFSYYTLEDSFNVLYEKGVLLYFILVILGMAIITVPVAILFINSKIKEHLKKNLVIPLSTILGGLISFFSFTALSGFPWFMGCIAAVPTMLITLLIFYVDLRSLYLFPILLGMMMLLLAKADGNRVEEDRLTFKLSLQNGEIPMVEKDRHVFWIGTTTKNIFLFNDSSRQVRIIPVSLIKEITFTRIEGKKAK</sequence>
<accession>A0A2P8D0W2</accession>
<dbReference type="RefSeq" id="WP_106524120.1">
    <property type="nucleotide sequence ID" value="NZ_PYGD01000007.1"/>
</dbReference>
<comment type="caution">
    <text evidence="2">The sequence shown here is derived from an EMBL/GenBank/DDBJ whole genome shotgun (WGS) entry which is preliminary data.</text>
</comment>
<evidence type="ECO:0000256" key="1">
    <source>
        <dbReference type="SAM" id="Phobius"/>
    </source>
</evidence>
<keyword evidence="1" id="KW-1133">Transmembrane helix</keyword>
<dbReference type="EMBL" id="PYGD01000007">
    <property type="protein sequence ID" value="PSK90855.1"/>
    <property type="molecule type" value="Genomic_DNA"/>
</dbReference>
<evidence type="ECO:0000313" key="3">
    <source>
        <dbReference type="Proteomes" id="UP000240572"/>
    </source>
</evidence>
<keyword evidence="1" id="KW-0812">Transmembrane</keyword>
<protein>
    <submittedName>
        <fullName evidence="2">Uncharacterized protein</fullName>
    </submittedName>
</protein>
<dbReference type="Proteomes" id="UP000240572">
    <property type="component" value="Unassembled WGS sequence"/>
</dbReference>
<feature type="transmembrane region" description="Helical" evidence="1">
    <location>
        <begin position="83"/>
        <end position="106"/>
    </location>
</feature>
<name>A0A2P8D0W2_9BACT</name>
<keyword evidence="3" id="KW-1185">Reference proteome</keyword>
<feature type="transmembrane region" description="Helical" evidence="1">
    <location>
        <begin position="118"/>
        <end position="137"/>
    </location>
</feature>
<feature type="transmembrane region" description="Helical" evidence="1">
    <location>
        <begin position="143"/>
        <end position="161"/>
    </location>
</feature>
<organism evidence="2 3">
    <name type="scientific">Taibaiella chishuiensis</name>
    <dbReference type="NCBI Taxonomy" id="1434707"/>
    <lineage>
        <taxon>Bacteria</taxon>
        <taxon>Pseudomonadati</taxon>
        <taxon>Bacteroidota</taxon>
        <taxon>Chitinophagia</taxon>
        <taxon>Chitinophagales</taxon>
        <taxon>Chitinophagaceae</taxon>
        <taxon>Taibaiella</taxon>
    </lineage>
</organism>
<proteinExistence type="predicted"/>
<evidence type="ECO:0000313" key="2">
    <source>
        <dbReference type="EMBL" id="PSK90855.1"/>
    </source>
</evidence>